<accession>A0A267G4S5</accession>
<dbReference type="AlphaFoldDB" id="A0A267G4S5"/>
<dbReference type="Proteomes" id="UP000215902">
    <property type="component" value="Unassembled WGS sequence"/>
</dbReference>
<gene>
    <name evidence="2" type="ORF">BOX15_Mlig024932g2</name>
</gene>
<evidence type="ECO:0000256" key="1">
    <source>
        <dbReference type="SAM" id="MobiDB-lite"/>
    </source>
</evidence>
<feature type="compositionally biased region" description="Gly residues" evidence="1">
    <location>
        <begin position="260"/>
        <end position="272"/>
    </location>
</feature>
<feature type="compositionally biased region" description="Basic and acidic residues" evidence="1">
    <location>
        <begin position="273"/>
        <end position="282"/>
    </location>
</feature>
<keyword evidence="3" id="KW-1185">Reference proteome</keyword>
<protein>
    <submittedName>
        <fullName evidence="2">Uncharacterized protein</fullName>
    </submittedName>
</protein>
<comment type="caution">
    <text evidence="2">The sequence shown here is derived from an EMBL/GenBank/DDBJ whole genome shotgun (WGS) entry which is preliminary data.</text>
</comment>
<proteinExistence type="predicted"/>
<name>A0A267G4S5_9PLAT</name>
<feature type="region of interest" description="Disordered" evidence="1">
    <location>
        <begin position="398"/>
        <end position="418"/>
    </location>
</feature>
<organism evidence="2 3">
    <name type="scientific">Macrostomum lignano</name>
    <dbReference type="NCBI Taxonomy" id="282301"/>
    <lineage>
        <taxon>Eukaryota</taxon>
        <taxon>Metazoa</taxon>
        <taxon>Spiralia</taxon>
        <taxon>Lophotrochozoa</taxon>
        <taxon>Platyhelminthes</taxon>
        <taxon>Rhabditophora</taxon>
        <taxon>Macrostomorpha</taxon>
        <taxon>Macrostomida</taxon>
        <taxon>Macrostomidae</taxon>
        <taxon>Macrostomum</taxon>
    </lineage>
</organism>
<dbReference type="EMBL" id="NIVC01000554">
    <property type="protein sequence ID" value="PAA81013.1"/>
    <property type="molecule type" value="Genomic_DNA"/>
</dbReference>
<feature type="region of interest" description="Disordered" evidence="1">
    <location>
        <begin position="54"/>
        <end position="78"/>
    </location>
</feature>
<feature type="region of interest" description="Disordered" evidence="1">
    <location>
        <begin position="152"/>
        <end position="294"/>
    </location>
</feature>
<evidence type="ECO:0000313" key="2">
    <source>
        <dbReference type="EMBL" id="PAA81013.1"/>
    </source>
</evidence>
<feature type="compositionally biased region" description="Polar residues" evidence="1">
    <location>
        <begin position="284"/>
        <end position="294"/>
    </location>
</feature>
<reference evidence="2 3" key="1">
    <citation type="submission" date="2017-06" db="EMBL/GenBank/DDBJ databases">
        <title>A platform for efficient transgenesis in Macrostomum lignano, a flatworm model organism for stem cell research.</title>
        <authorList>
            <person name="Berezikov E."/>
        </authorList>
    </citation>
    <scope>NUCLEOTIDE SEQUENCE [LARGE SCALE GENOMIC DNA]</scope>
    <source>
        <strain evidence="2">DV1</strain>
        <tissue evidence="2">Whole organism</tissue>
    </source>
</reference>
<sequence>MRKSAAATAVDDPLRIRDMKVPASVYNTSRRLVASSGDSAASGSTQKLQLTLGRVTGGSGSRGAQLRRRRTALTGDADVGRRLRSLSAEERRIMERIQQGDSAGRADSGGDGGESIAYQDLCKNVRLTFTGNQAISCSKLAANQARTMRLLETAKRPPQPQPLPRRVGGESSRLRGSARSAVVSGSTARGRSRGGGRLSSGYPHSTSLSRRNRTAGKQSQPKHEQRNQQLHSQQQSMYTSDVSVVKELNSSSASDYGDGVVSGPGSGVGGSGRARDSSDGHDYSMTSPGCSPSTIRQLERRLSALDLRGANPQTAEAVASLNSWVCAGASLLRHISAAREAAAPRQLQLQKQQREQQIRQLNAELETRQRLEDGWDPAEINVGRLIRRRHLDALLSNSAGGSASEDAVAGGADGDVQFYNRGQEDDLFE</sequence>
<feature type="compositionally biased region" description="Polar residues" evidence="1">
    <location>
        <begin position="202"/>
        <end position="219"/>
    </location>
</feature>
<evidence type="ECO:0000313" key="3">
    <source>
        <dbReference type="Proteomes" id="UP000215902"/>
    </source>
</evidence>
<feature type="compositionally biased region" description="Polar residues" evidence="1">
    <location>
        <begin position="236"/>
        <end position="253"/>
    </location>
</feature>